<feature type="domain" description="Secretion system C-terminal sorting" evidence="1">
    <location>
        <begin position="398"/>
        <end position="470"/>
    </location>
</feature>
<keyword evidence="3" id="KW-1185">Reference proteome</keyword>
<dbReference type="InterPro" id="IPR026444">
    <property type="entry name" value="Secre_tail"/>
</dbReference>
<sequence>MLAVTDSVLYVRGPSATGPGVAFENAGEFDQTASAAARPRLFLDEGDLLNTGTWVQGMGTVVFNGASGTTRNLTLGTATLHKLRIDNPAVGNDPGGVVLGSNGSVDGVVHFANGHLYTTGLLHLRLSATARVFGEKDESYVRGCLVQKKTLPGGSAAIDFGNMGFLVNPQNQSFTLEVERRTGLLMPNFSYGQNTDPQLSSNHGIDRIWKLTTDDAPSGPVTLTLAWLPDNDHGLNFNGTTRAQVWRSVNGGASWVRQGSSQLINERSITVSTTLVSDALYTVSTTAVPLPVVLTSFSATARALDAVLKWSTASESNSAWFVIERSPDGRSWVEVGRQAAAGNSSAALSYSATDPGAGRQAPAFYYRLRQLDRDGTANYSGVQHVEFRKNLVFAVEAFPVPMQAFLTLDVVMPAAGPLQIELFDMTGRLVISQKVTAPMGSSRYQVDVRALASGSYTLRTVQGGRQISRRLLRE</sequence>
<dbReference type="NCBIfam" id="TIGR04183">
    <property type="entry name" value="Por_Secre_tail"/>
    <property type="match status" value="1"/>
</dbReference>
<dbReference type="Pfam" id="PF18962">
    <property type="entry name" value="Por_Secre_tail"/>
    <property type="match status" value="1"/>
</dbReference>
<evidence type="ECO:0000313" key="3">
    <source>
        <dbReference type="Proteomes" id="UP000597617"/>
    </source>
</evidence>
<reference evidence="2 3" key="1">
    <citation type="submission" date="2020-11" db="EMBL/GenBank/DDBJ databases">
        <authorList>
            <person name="Kim M.K."/>
        </authorList>
    </citation>
    <scope>NUCLEOTIDE SEQUENCE [LARGE SCALE GENOMIC DNA]</scope>
    <source>
        <strain evidence="2 3">BT683</strain>
    </source>
</reference>
<organism evidence="2 3">
    <name type="scientific">Hymenobacter jeongseonensis</name>
    <dbReference type="NCBI Taxonomy" id="2791027"/>
    <lineage>
        <taxon>Bacteria</taxon>
        <taxon>Pseudomonadati</taxon>
        <taxon>Bacteroidota</taxon>
        <taxon>Cytophagia</taxon>
        <taxon>Cytophagales</taxon>
        <taxon>Hymenobacteraceae</taxon>
        <taxon>Hymenobacter</taxon>
    </lineage>
</organism>
<accession>A0ABS0IHH9</accession>
<dbReference type="Proteomes" id="UP000597617">
    <property type="component" value="Unassembled WGS sequence"/>
</dbReference>
<gene>
    <name evidence="2" type="ORF">I2I05_10465</name>
</gene>
<comment type="caution">
    <text evidence="2">The sequence shown here is derived from an EMBL/GenBank/DDBJ whole genome shotgun (WGS) entry which is preliminary data.</text>
</comment>
<name>A0ABS0IHH9_9BACT</name>
<dbReference type="RefSeq" id="WP_196282200.1">
    <property type="nucleotide sequence ID" value="NZ_JADQDQ010000004.1"/>
</dbReference>
<proteinExistence type="predicted"/>
<evidence type="ECO:0000259" key="1">
    <source>
        <dbReference type="Pfam" id="PF18962"/>
    </source>
</evidence>
<protein>
    <submittedName>
        <fullName evidence="2">T9SS type A sorting domain-containing protein</fullName>
    </submittedName>
</protein>
<dbReference type="EMBL" id="JADQDQ010000004">
    <property type="protein sequence ID" value="MBF9237817.1"/>
    <property type="molecule type" value="Genomic_DNA"/>
</dbReference>
<evidence type="ECO:0000313" key="2">
    <source>
        <dbReference type="EMBL" id="MBF9237817.1"/>
    </source>
</evidence>